<dbReference type="SUPFAM" id="SSF58104">
    <property type="entry name" value="Methyl-accepting chemotaxis protein (MCP) signaling domain"/>
    <property type="match status" value="1"/>
</dbReference>
<organism evidence="6 7">
    <name type="scientific">Peribacillus psychrosaccharolyticus</name>
    <name type="common">Bacillus psychrosaccharolyticus</name>
    <dbReference type="NCBI Taxonomy" id="1407"/>
    <lineage>
        <taxon>Bacteria</taxon>
        <taxon>Bacillati</taxon>
        <taxon>Bacillota</taxon>
        <taxon>Bacilli</taxon>
        <taxon>Bacillales</taxon>
        <taxon>Bacillaceae</taxon>
        <taxon>Peribacillus</taxon>
    </lineage>
</organism>
<dbReference type="EMBL" id="CP068053">
    <property type="protein sequence ID" value="QQT00540.1"/>
    <property type="molecule type" value="Genomic_DNA"/>
</dbReference>
<dbReference type="PROSITE" id="PS50111">
    <property type="entry name" value="CHEMOTAXIS_TRANSDUC_2"/>
    <property type="match status" value="1"/>
</dbReference>
<dbReference type="Pfam" id="PF00015">
    <property type="entry name" value="MCPsignal"/>
    <property type="match status" value="1"/>
</dbReference>
<reference evidence="6 7" key="1">
    <citation type="submission" date="2021-01" db="EMBL/GenBank/DDBJ databases">
        <title>FDA dAtabase for Regulatory Grade micrObial Sequences (FDA-ARGOS): Supporting development and validation of Infectious Disease Dx tests.</title>
        <authorList>
            <person name="Nelson B."/>
            <person name="Plummer A."/>
            <person name="Tallon L."/>
            <person name="Sadzewicz L."/>
            <person name="Zhao X."/>
            <person name="Boylan J."/>
            <person name="Ott S."/>
            <person name="Bowen H."/>
            <person name="Vavikolanu K."/>
            <person name="Mehta A."/>
            <person name="Aluvathingal J."/>
            <person name="Nadendla S."/>
            <person name="Myers T."/>
            <person name="Yan Y."/>
            <person name="Sichtig H."/>
        </authorList>
    </citation>
    <scope>NUCLEOTIDE SEQUENCE [LARGE SCALE GENOMIC DNA]</scope>
    <source>
        <strain evidence="6 7">FDAARGOS_1161</strain>
    </source>
</reference>
<protein>
    <submittedName>
        <fullName evidence="6">Methyl-accepting chemotaxis protein</fullName>
    </submittedName>
</protein>
<accession>A0A974NMU1</accession>
<keyword evidence="7" id="KW-1185">Reference proteome</keyword>
<dbReference type="SMART" id="SM00283">
    <property type="entry name" value="MA"/>
    <property type="match status" value="1"/>
</dbReference>
<feature type="transmembrane region" description="Helical" evidence="4">
    <location>
        <begin position="12"/>
        <end position="33"/>
    </location>
</feature>
<evidence type="ECO:0000256" key="2">
    <source>
        <dbReference type="ARBA" id="ARBA00029447"/>
    </source>
</evidence>
<dbReference type="InterPro" id="IPR004089">
    <property type="entry name" value="MCPsignal_dom"/>
</dbReference>
<evidence type="ECO:0000313" key="7">
    <source>
        <dbReference type="Proteomes" id="UP000595254"/>
    </source>
</evidence>
<proteinExistence type="inferred from homology"/>
<dbReference type="AlphaFoldDB" id="A0A974NMU1"/>
<dbReference type="InterPro" id="IPR004090">
    <property type="entry name" value="Chemotax_Me-accpt_rcpt"/>
</dbReference>
<keyword evidence="4" id="KW-0472">Membrane</keyword>
<dbReference type="Proteomes" id="UP000595254">
    <property type="component" value="Chromosome"/>
</dbReference>
<dbReference type="GO" id="GO:0007165">
    <property type="term" value="P:signal transduction"/>
    <property type="evidence" value="ECO:0007669"/>
    <property type="project" value="UniProtKB-KW"/>
</dbReference>
<dbReference type="GO" id="GO:0004888">
    <property type="term" value="F:transmembrane signaling receptor activity"/>
    <property type="evidence" value="ECO:0007669"/>
    <property type="project" value="InterPro"/>
</dbReference>
<dbReference type="PANTHER" id="PTHR32089">
    <property type="entry name" value="METHYL-ACCEPTING CHEMOTAXIS PROTEIN MCPB"/>
    <property type="match status" value="1"/>
</dbReference>
<evidence type="ECO:0000259" key="5">
    <source>
        <dbReference type="PROSITE" id="PS50111"/>
    </source>
</evidence>
<dbReference type="KEGG" id="ppsr:I6J18_00905"/>
<dbReference type="GO" id="GO:0016020">
    <property type="term" value="C:membrane"/>
    <property type="evidence" value="ECO:0007669"/>
    <property type="project" value="InterPro"/>
</dbReference>
<keyword evidence="4" id="KW-1133">Transmembrane helix</keyword>
<feature type="transmembrane region" description="Helical" evidence="4">
    <location>
        <begin position="39"/>
        <end position="56"/>
    </location>
</feature>
<gene>
    <name evidence="6" type="ORF">I6J18_00905</name>
</gene>
<dbReference type="PANTHER" id="PTHR32089:SF112">
    <property type="entry name" value="LYSOZYME-LIKE PROTEIN-RELATED"/>
    <property type="match status" value="1"/>
</dbReference>
<feature type="domain" description="Methyl-accepting transducer" evidence="5">
    <location>
        <begin position="126"/>
        <end position="377"/>
    </location>
</feature>
<dbReference type="PRINTS" id="PR00260">
    <property type="entry name" value="CHEMTRNSDUCR"/>
</dbReference>
<keyword evidence="4" id="KW-0812">Transmembrane</keyword>
<dbReference type="GO" id="GO:0006935">
    <property type="term" value="P:chemotaxis"/>
    <property type="evidence" value="ECO:0007669"/>
    <property type="project" value="InterPro"/>
</dbReference>
<evidence type="ECO:0000256" key="4">
    <source>
        <dbReference type="SAM" id="Phobius"/>
    </source>
</evidence>
<evidence type="ECO:0000313" key="6">
    <source>
        <dbReference type="EMBL" id="QQT00540.1"/>
    </source>
</evidence>
<evidence type="ECO:0000256" key="3">
    <source>
        <dbReference type="PROSITE-ProRule" id="PRU00284"/>
    </source>
</evidence>
<sequence length="410" mass="45102">MEKKISRLKSGVAKVVTPHVLIGIVVIACLFIENQYLQRGLAVIGILAMMGISLWSQKRVNNQFSMINEYAESLESGDELREIEEKHGHDSLLRIHQAVNKIAKLIGRLKAGIATADSHTEELSATTTELIFIMEDMKETIHSMSEGSLELSASTEQISQTTNHIEMATKRLSEKAEESGRVALKIKERASQVKEDASSSAESSYAMYIEKEANIIEVIEKVKVVEEIKYLADTIGSIAGQTNLLALNASIEAARAGEAGKGFAVVAEEIRKLAEQSAQSVDNIHRVTDQVQNAFANLTVNSTGILEYMNMKVKPDYDKFVEVGKQYEKDAEFINKMSNDLAGASKQMAESIEELNHAIRSVTTNSQHSASANEDILFTISEVSLAIKEVADNVQAQHRLTSSVNQLFNS</sequence>
<dbReference type="PROSITE" id="PS51257">
    <property type="entry name" value="PROKAR_LIPOPROTEIN"/>
    <property type="match status" value="1"/>
</dbReference>
<keyword evidence="1 3" id="KW-0807">Transducer</keyword>
<evidence type="ECO:0000256" key="1">
    <source>
        <dbReference type="ARBA" id="ARBA00023224"/>
    </source>
</evidence>
<name>A0A974NMU1_PERPY</name>
<comment type="similarity">
    <text evidence="2">Belongs to the methyl-accepting chemotaxis (MCP) protein family.</text>
</comment>
<dbReference type="Gene3D" id="1.10.287.950">
    <property type="entry name" value="Methyl-accepting chemotaxis protein"/>
    <property type="match status" value="1"/>
</dbReference>
<dbReference type="RefSeq" id="WP_201647796.1">
    <property type="nucleotide sequence ID" value="NZ_CP068053.1"/>
</dbReference>